<dbReference type="GO" id="GO:0005737">
    <property type="term" value="C:cytoplasm"/>
    <property type="evidence" value="ECO:0007669"/>
    <property type="project" value="UniProtKB-SubCell"/>
</dbReference>
<keyword evidence="2 3" id="KW-0378">Hydrolase</keyword>
<dbReference type="KEGG" id="bsed:DN745_03270"/>
<dbReference type="OrthoDB" id="9807767at2"/>
<dbReference type="AlphaFoldDB" id="A0A2Z4FHE6"/>
<sequence>MSQASSDAIAQNNSSNPISDTQRGFILASGSPRRLELMAKLGFAPKVRVSAVPEERGAGESPSEYTRRLALAKAEAVRDEMAAESDVRDWILAADTIVIIEDEAGREVVLEKPADGDEAAEMLGRLSGRAHVVETSYCWLQRSTGRSKVESVRAKVEFRELTPEMIARYVATGESLDKAGSYGIQEVGAALVRRIEGSYFTVVGLPVCEVVETLTELGGLSGFPFQDE</sequence>
<evidence type="ECO:0000313" key="5">
    <source>
        <dbReference type="EMBL" id="AWV88417.1"/>
    </source>
</evidence>
<comment type="similarity">
    <text evidence="3">Belongs to the Maf family. YhdE subfamily.</text>
</comment>
<dbReference type="GO" id="GO:0036218">
    <property type="term" value="F:dTTP diphosphatase activity"/>
    <property type="evidence" value="ECO:0007669"/>
    <property type="project" value="RHEA"/>
</dbReference>
<accession>A0A2Z4FHE6</accession>
<feature type="site" description="Important for substrate specificity" evidence="3">
    <location>
        <position position="33"/>
    </location>
</feature>
<comment type="caution">
    <text evidence="3">Lacks conserved residue(s) required for the propagation of feature annotation.</text>
</comment>
<dbReference type="GO" id="GO:0009117">
    <property type="term" value="P:nucleotide metabolic process"/>
    <property type="evidence" value="ECO:0007669"/>
    <property type="project" value="UniProtKB-KW"/>
</dbReference>
<evidence type="ECO:0000313" key="6">
    <source>
        <dbReference type="Proteomes" id="UP000249799"/>
    </source>
</evidence>
<comment type="catalytic activity">
    <reaction evidence="3">
        <text>dTTP + H2O = dTMP + diphosphate + H(+)</text>
        <dbReference type="Rhea" id="RHEA:28534"/>
        <dbReference type="ChEBI" id="CHEBI:15377"/>
        <dbReference type="ChEBI" id="CHEBI:15378"/>
        <dbReference type="ChEBI" id="CHEBI:33019"/>
        <dbReference type="ChEBI" id="CHEBI:37568"/>
        <dbReference type="ChEBI" id="CHEBI:63528"/>
        <dbReference type="EC" id="3.6.1.9"/>
    </reaction>
</comment>
<protein>
    <recommendedName>
        <fullName evidence="3">dTTP/UTP pyrophosphatase</fullName>
        <shortName evidence="3">dTTPase/UTPase</shortName>
        <ecNumber evidence="3">3.6.1.9</ecNumber>
    </recommendedName>
    <alternativeName>
        <fullName evidence="3">Nucleoside triphosphate pyrophosphatase</fullName>
    </alternativeName>
    <alternativeName>
        <fullName evidence="3">Nucleotide pyrophosphatase</fullName>
        <shortName evidence="3">Nucleotide PPase</shortName>
    </alternativeName>
</protein>
<feature type="site" description="Important for substrate specificity" evidence="3">
    <location>
        <position position="96"/>
    </location>
</feature>
<proteinExistence type="inferred from homology"/>
<feature type="active site" description="Proton acceptor" evidence="3">
    <location>
        <position position="95"/>
    </location>
</feature>
<comment type="subcellular location">
    <subcellularLocation>
        <location evidence="3">Cytoplasm</location>
    </subcellularLocation>
</comment>
<feature type="region of interest" description="Disordered" evidence="4">
    <location>
        <begin position="1"/>
        <end position="24"/>
    </location>
</feature>
<name>A0A2Z4FHE6_9DELT</name>
<reference evidence="5 6" key="1">
    <citation type="submission" date="2018-06" db="EMBL/GenBank/DDBJ databases">
        <title>Lujinxingia sediminis gen. nov. sp. nov., a new facultative anaerobic member of the class Deltaproteobacteria, and proposal of Lujinxingaceae fam. nov.</title>
        <authorList>
            <person name="Guo L.-Y."/>
            <person name="Li C.-M."/>
            <person name="Wang S."/>
            <person name="Du Z.-J."/>
        </authorList>
    </citation>
    <scope>NUCLEOTIDE SEQUENCE [LARGE SCALE GENOMIC DNA]</scope>
    <source>
        <strain evidence="5 6">FA350</strain>
    </source>
</reference>
<keyword evidence="6" id="KW-1185">Reference proteome</keyword>
<dbReference type="SUPFAM" id="SSF52972">
    <property type="entry name" value="ITPase-like"/>
    <property type="match status" value="1"/>
</dbReference>
<keyword evidence="3" id="KW-0546">Nucleotide metabolism</keyword>
<dbReference type="EC" id="3.6.1.9" evidence="3"/>
<organism evidence="5 6">
    <name type="scientific">Bradymonas sediminis</name>
    <dbReference type="NCBI Taxonomy" id="1548548"/>
    <lineage>
        <taxon>Bacteria</taxon>
        <taxon>Deltaproteobacteria</taxon>
        <taxon>Bradymonadales</taxon>
        <taxon>Bradymonadaceae</taxon>
        <taxon>Bradymonas</taxon>
    </lineage>
</organism>
<dbReference type="PANTHER" id="PTHR43213">
    <property type="entry name" value="BIFUNCTIONAL DTTP/UTP PYROPHOSPHATASE/METHYLTRANSFERASE PROTEIN-RELATED"/>
    <property type="match status" value="1"/>
</dbReference>
<comment type="function">
    <text evidence="3">Nucleoside triphosphate pyrophosphatase that hydrolyzes dTTP and UTP. May have a dual role in cell division arrest and in preventing the incorporation of modified nucleotides into cellular nucleic acids.</text>
</comment>
<dbReference type="PIRSF" id="PIRSF006305">
    <property type="entry name" value="Maf"/>
    <property type="match status" value="1"/>
</dbReference>
<dbReference type="Proteomes" id="UP000249799">
    <property type="component" value="Chromosome"/>
</dbReference>
<comment type="catalytic activity">
    <reaction evidence="3">
        <text>UTP + H2O = UMP + diphosphate + H(+)</text>
        <dbReference type="Rhea" id="RHEA:29395"/>
        <dbReference type="ChEBI" id="CHEBI:15377"/>
        <dbReference type="ChEBI" id="CHEBI:15378"/>
        <dbReference type="ChEBI" id="CHEBI:33019"/>
        <dbReference type="ChEBI" id="CHEBI:46398"/>
        <dbReference type="ChEBI" id="CHEBI:57865"/>
        <dbReference type="EC" id="3.6.1.9"/>
    </reaction>
</comment>
<dbReference type="Pfam" id="PF02545">
    <property type="entry name" value="Maf"/>
    <property type="match status" value="1"/>
</dbReference>
<evidence type="ECO:0000256" key="1">
    <source>
        <dbReference type="ARBA" id="ARBA00001968"/>
    </source>
</evidence>
<gene>
    <name evidence="5" type="primary">maf</name>
    <name evidence="5" type="ORF">DN745_03270</name>
</gene>
<dbReference type="RefSeq" id="WP_111332142.1">
    <property type="nucleotide sequence ID" value="NZ_CP030032.1"/>
</dbReference>
<evidence type="ECO:0000256" key="2">
    <source>
        <dbReference type="ARBA" id="ARBA00022801"/>
    </source>
</evidence>
<dbReference type="EMBL" id="CP030032">
    <property type="protein sequence ID" value="AWV88417.1"/>
    <property type="molecule type" value="Genomic_DNA"/>
</dbReference>
<dbReference type="CDD" id="cd00555">
    <property type="entry name" value="Maf"/>
    <property type="match status" value="1"/>
</dbReference>
<dbReference type="HAMAP" id="MF_00528">
    <property type="entry name" value="Maf"/>
    <property type="match status" value="1"/>
</dbReference>
<dbReference type="InterPro" id="IPR029001">
    <property type="entry name" value="ITPase-like_fam"/>
</dbReference>
<feature type="site" description="Important for substrate specificity" evidence="3">
    <location>
        <position position="185"/>
    </location>
</feature>
<dbReference type="InterPro" id="IPR003697">
    <property type="entry name" value="Maf-like"/>
</dbReference>
<comment type="cofactor">
    <cofactor evidence="1 3">
        <name>a divalent metal cation</name>
        <dbReference type="ChEBI" id="CHEBI:60240"/>
    </cofactor>
</comment>
<keyword evidence="3" id="KW-0963">Cytoplasm</keyword>
<feature type="compositionally biased region" description="Polar residues" evidence="4">
    <location>
        <begin position="1"/>
        <end position="22"/>
    </location>
</feature>
<evidence type="ECO:0000256" key="3">
    <source>
        <dbReference type="HAMAP-Rule" id="MF_00528"/>
    </source>
</evidence>
<evidence type="ECO:0000256" key="4">
    <source>
        <dbReference type="SAM" id="MobiDB-lite"/>
    </source>
</evidence>
<dbReference type="PANTHER" id="PTHR43213:SF5">
    <property type="entry name" value="BIFUNCTIONAL DTTP_UTP PYROPHOSPHATASE_METHYLTRANSFERASE PROTEIN-RELATED"/>
    <property type="match status" value="1"/>
</dbReference>
<dbReference type="Gene3D" id="3.90.950.10">
    <property type="match status" value="1"/>
</dbReference>
<dbReference type="GO" id="GO:0036221">
    <property type="term" value="F:UTP diphosphatase activity"/>
    <property type="evidence" value="ECO:0007669"/>
    <property type="project" value="RHEA"/>
</dbReference>
<dbReference type="NCBIfam" id="TIGR00172">
    <property type="entry name" value="maf"/>
    <property type="match status" value="1"/>
</dbReference>